<dbReference type="GO" id="GO:0046982">
    <property type="term" value="F:protein heterodimerization activity"/>
    <property type="evidence" value="ECO:0007669"/>
    <property type="project" value="InterPro"/>
</dbReference>
<feature type="region of interest" description="Disordered" evidence="3">
    <location>
        <begin position="130"/>
        <end position="159"/>
    </location>
</feature>
<dbReference type="PANTHER" id="PTHR10252">
    <property type="entry name" value="HISTONE-LIKE TRANSCRIPTION FACTOR CCAAT-RELATED"/>
    <property type="match status" value="1"/>
</dbReference>
<proteinExistence type="predicted"/>
<dbReference type="InterPro" id="IPR009072">
    <property type="entry name" value="Histone-fold"/>
</dbReference>
<reference evidence="5 6" key="1">
    <citation type="journal article" date="2014" name="Nat. Commun.">
        <title>Molecular traces of alternative social organization in a termite genome.</title>
        <authorList>
            <person name="Terrapon N."/>
            <person name="Li C."/>
            <person name="Robertson H.M."/>
            <person name="Ji L."/>
            <person name="Meng X."/>
            <person name="Booth W."/>
            <person name="Chen Z."/>
            <person name="Childers C.P."/>
            <person name="Glastad K.M."/>
            <person name="Gokhale K."/>
            <person name="Gowin J."/>
            <person name="Gronenberg W."/>
            <person name="Hermansen R.A."/>
            <person name="Hu H."/>
            <person name="Hunt B.G."/>
            <person name="Huylmans A.K."/>
            <person name="Khalil S.M."/>
            <person name="Mitchell R.D."/>
            <person name="Munoz-Torres M.C."/>
            <person name="Mustard J.A."/>
            <person name="Pan H."/>
            <person name="Reese J.T."/>
            <person name="Scharf M.E."/>
            <person name="Sun F."/>
            <person name="Vogel H."/>
            <person name="Xiao J."/>
            <person name="Yang W."/>
            <person name="Yang Z."/>
            <person name="Yang Z."/>
            <person name="Zhou J."/>
            <person name="Zhu J."/>
            <person name="Brent C.S."/>
            <person name="Elsik C.G."/>
            <person name="Goodisman M.A."/>
            <person name="Liberles D.A."/>
            <person name="Roe R.M."/>
            <person name="Vargo E.L."/>
            <person name="Vilcinskas A."/>
            <person name="Wang J."/>
            <person name="Bornberg-Bauer E."/>
            <person name="Korb J."/>
            <person name="Zhang G."/>
            <person name="Liebig J."/>
        </authorList>
    </citation>
    <scope>NUCLEOTIDE SEQUENCE [LARGE SCALE GENOMIC DNA]</scope>
    <source>
        <tissue evidence="5">Whole organism</tissue>
    </source>
</reference>
<dbReference type="InterPro" id="IPR050568">
    <property type="entry name" value="Transcr_DNA_Rep_Reg"/>
</dbReference>
<evidence type="ECO:0000313" key="5">
    <source>
        <dbReference type="EMBL" id="KDR15621.1"/>
    </source>
</evidence>
<dbReference type="EMBL" id="KK852819">
    <property type="protein sequence ID" value="KDR15621.1"/>
    <property type="molecule type" value="Genomic_DNA"/>
</dbReference>
<dbReference type="Proteomes" id="UP000027135">
    <property type="component" value="Unassembled WGS sequence"/>
</dbReference>
<evidence type="ECO:0000256" key="1">
    <source>
        <dbReference type="ARBA" id="ARBA00004123"/>
    </source>
</evidence>
<feature type="compositionally biased region" description="Low complexity" evidence="3">
    <location>
        <begin position="187"/>
        <end position="205"/>
    </location>
</feature>
<dbReference type="InParanoid" id="A0A067QZ01"/>
<organism evidence="5 6">
    <name type="scientific">Zootermopsis nevadensis</name>
    <name type="common">Dampwood termite</name>
    <dbReference type="NCBI Taxonomy" id="136037"/>
    <lineage>
        <taxon>Eukaryota</taxon>
        <taxon>Metazoa</taxon>
        <taxon>Ecdysozoa</taxon>
        <taxon>Arthropoda</taxon>
        <taxon>Hexapoda</taxon>
        <taxon>Insecta</taxon>
        <taxon>Pterygota</taxon>
        <taxon>Neoptera</taxon>
        <taxon>Polyneoptera</taxon>
        <taxon>Dictyoptera</taxon>
        <taxon>Blattodea</taxon>
        <taxon>Blattoidea</taxon>
        <taxon>Termitoidae</taxon>
        <taxon>Termopsidae</taxon>
        <taxon>Zootermopsis</taxon>
    </lineage>
</organism>
<dbReference type="InterPro" id="IPR003958">
    <property type="entry name" value="CBFA_NFYB_domain"/>
</dbReference>
<dbReference type="AlphaFoldDB" id="A0A067QZ01"/>
<dbReference type="SUPFAM" id="SSF47113">
    <property type="entry name" value="Histone-fold"/>
    <property type="match status" value="1"/>
</dbReference>
<feature type="compositionally biased region" description="Low complexity" evidence="3">
    <location>
        <begin position="219"/>
        <end position="232"/>
    </location>
</feature>
<evidence type="ECO:0000259" key="4">
    <source>
        <dbReference type="Pfam" id="PF00808"/>
    </source>
</evidence>
<dbReference type="Pfam" id="PF00808">
    <property type="entry name" value="CBFD_NFYB_HMF"/>
    <property type="match status" value="1"/>
</dbReference>
<evidence type="ECO:0000256" key="2">
    <source>
        <dbReference type="ARBA" id="ARBA00023242"/>
    </source>
</evidence>
<dbReference type="GO" id="GO:0006261">
    <property type="term" value="P:DNA-templated DNA replication"/>
    <property type="evidence" value="ECO:0007669"/>
    <property type="project" value="TreeGrafter"/>
</dbReference>
<protein>
    <submittedName>
        <fullName evidence="5">Chromatin accessibility complex protein 1</fullName>
    </submittedName>
</protein>
<dbReference type="eggNOG" id="KOG1657">
    <property type="taxonomic scope" value="Eukaryota"/>
</dbReference>
<feature type="region of interest" description="Disordered" evidence="3">
    <location>
        <begin position="182"/>
        <end position="276"/>
    </location>
</feature>
<dbReference type="GO" id="GO:0008623">
    <property type="term" value="C:CHRAC"/>
    <property type="evidence" value="ECO:0007669"/>
    <property type="project" value="TreeGrafter"/>
</dbReference>
<dbReference type="GO" id="GO:0006338">
    <property type="term" value="P:chromatin remodeling"/>
    <property type="evidence" value="ECO:0007669"/>
    <property type="project" value="TreeGrafter"/>
</dbReference>
<name>A0A067QZ01_ZOONE</name>
<accession>A0A067QZ01</accession>
<gene>
    <name evidence="5" type="ORF">L798_09434</name>
</gene>
<feature type="domain" description="Transcription factor CBF/NF-Y/archaeal histone" evidence="4">
    <location>
        <begin position="12"/>
        <end position="70"/>
    </location>
</feature>
<evidence type="ECO:0000313" key="6">
    <source>
        <dbReference type="Proteomes" id="UP000027135"/>
    </source>
</evidence>
<sequence>MEEEQFKRRPNELSLSRVKTIMKSSPDAENVSQESVFLVTKATELFIKYMVHEAYKGSRNAKTLEYKHVSELVQTREELAFLREIVPRKCTLSDIEESLRRRGLDMKRPGISSSSSDLSLYSDEELILPSSEPRNSKADSSSLLKGTKTASSPELSCVKPGSLLRTKPSILKSSLVTEELISKESETSSGMDMSYSSTSASPTNSAHARPGTPSTITLSSSSREMSVEGSPSPSLSFLDPGPSSVAVPTSPMSLVSVSSGSRTPSPSPSYSSLSPDLRSAVIAEGKIDMGIESASSDSSIYEVDQE</sequence>
<dbReference type="CDD" id="cd22924">
    <property type="entry name" value="HFD_CHRAC1-like"/>
    <property type="match status" value="1"/>
</dbReference>
<dbReference type="STRING" id="136037.A0A067QZ01"/>
<feature type="compositionally biased region" description="Low complexity" evidence="3">
    <location>
        <begin position="247"/>
        <end position="276"/>
    </location>
</feature>
<keyword evidence="6" id="KW-1185">Reference proteome</keyword>
<evidence type="ECO:0000256" key="3">
    <source>
        <dbReference type="SAM" id="MobiDB-lite"/>
    </source>
</evidence>
<comment type="subcellular location">
    <subcellularLocation>
        <location evidence="1">Nucleus</location>
    </subcellularLocation>
</comment>
<keyword evidence="2" id="KW-0539">Nucleus</keyword>
<dbReference type="PANTHER" id="PTHR10252:SF54">
    <property type="entry name" value="CHROMATIN ACCESSIBILITY COMPLEX PROTEIN 1"/>
    <property type="match status" value="1"/>
</dbReference>
<feature type="compositionally biased region" description="Polar residues" evidence="3">
    <location>
        <begin position="138"/>
        <end position="154"/>
    </location>
</feature>
<dbReference type="Gene3D" id="1.10.20.10">
    <property type="entry name" value="Histone, subunit A"/>
    <property type="match status" value="1"/>
</dbReference>
<dbReference type="OrthoDB" id="1291358at2759"/>